<reference evidence="1" key="1">
    <citation type="submission" date="2019-03" db="EMBL/GenBank/DDBJ databases">
        <title>WGS assembly of Setaria viridis.</title>
        <authorList>
            <person name="Huang P."/>
            <person name="Jenkins J."/>
            <person name="Grimwood J."/>
            <person name="Barry K."/>
            <person name="Healey A."/>
            <person name="Mamidi S."/>
            <person name="Sreedasyam A."/>
            <person name="Shu S."/>
            <person name="Feldman M."/>
            <person name="Wu J."/>
            <person name="Yu Y."/>
            <person name="Chen C."/>
            <person name="Johnson J."/>
            <person name="Rokhsar D."/>
            <person name="Baxter I."/>
            <person name="Schmutz J."/>
            <person name="Brutnell T."/>
            <person name="Kellogg E."/>
        </authorList>
    </citation>
    <scope>NUCLEOTIDE SEQUENCE [LARGE SCALE GENOMIC DNA]</scope>
</reference>
<accession>A0A4V6D127</accession>
<dbReference type="EMBL" id="CM016560">
    <property type="protein sequence ID" value="TKV92975.1"/>
    <property type="molecule type" value="Genomic_DNA"/>
</dbReference>
<organism evidence="1 2">
    <name type="scientific">Setaria viridis</name>
    <name type="common">Green bristlegrass</name>
    <name type="synonym">Setaria italica subsp. viridis</name>
    <dbReference type="NCBI Taxonomy" id="4556"/>
    <lineage>
        <taxon>Eukaryota</taxon>
        <taxon>Viridiplantae</taxon>
        <taxon>Streptophyta</taxon>
        <taxon>Embryophyta</taxon>
        <taxon>Tracheophyta</taxon>
        <taxon>Spermatophyta</taxon>
        <taxon>Magnoliopsida</taxon>
        <taxon>Liliopsida</taxon>
        <taxon>Poales</taxon>
        <taxon>Poaceae</taxon>
        <taxon>PACMAD clade</taxon>
        <taxon>Panicoideae</taxon>
        <taxon>Panicodae</taxon>
        <taxon>Paniceae</taxon>
        <taxon>Cenchrinae</taxon>
        <taxon>Setaria</taxon>
    </lineage>
</organism>
<dbReference type="Gramene" id="TKV92975">
    <property type="protein sequence ID" value="TKV92975"/>
    <property type="gene ID" value="SEVIR_9G196600v2"/>
</dbReference>
<sequence length="103" mass="11613">MILAMVRTEYKQTDLETRITLTNSFQLNSMTRTNTCKNKGRKININMGGRYIELIFQYLKGPGHRNASSAYNSESTTVNRALCPSSCSFLPCNGLPTNIYLPQ</sequence>
<proteinExistence type="predicted"/>
<name>A0A4V6D127_SETVI</name>
<dbReference type="AlphaFoldDB" id="A0A4V6D127"/>
<keyword evidence="2" id="KW-1185">Reference proteome</keyword>
<gene>
    <name evidence="1" type="ORF">SEVIR_9G196600v2</name>
</gene>
<protein>
    <submittedName>
        <fullName evidence="1">Uncharacterized protein</fullName>
    </submittedName>
</protein>
<dbReference type="Proteomes" id="UP000298652">
    <property type="component" value="Chromosome 9"/>
</dbReference>
<evidence type="ECO:0000313" key="1">
    <source>
        <dbReference type="EMBL" id="TKV92975.1"/>
    </source>
</evidence>
<evidence type="ECO:0000313" key="2">
    <source>
        <dbReference type="Proteomes" id="UP000298652"/>
    </source>
</evidence>